<proteinExistence type="predicted"/>
<gene>
    <name evidence="1" type="ORF">JFY71_08695</name>
</gene>
<accession>A0AC61MPD1</accession>
<evidence type="ECO:0000313" key="1">
    <source>
        <dbReference type="EMBL" id="QQK07385.1"/>
    </source>
</evidence>
<dbReference type="EMBL" id="CP066744">
    <property type="protein sequence ID" value="QQK07385.1"/>
    <property type="molecule type" value="Genomic_DNA"/>
</dbReference>
<keyword evidence="2" id="KW-1185">Reference proteome</keyword>
<name>A0AC61MPD1_9FIRM</name>
<protein>
    <submittedName>
        <fullName evidence="1">Metal-sensing transcriptional repressor</fullName>
    </submittedName>
</protein>
<organism evidence="1 2">
    <name type="scientific">Miniphocaeibacter halophilus</name>
    <dbReference type="NCBI Taxonomy" id="2931922"/>
    <lineage>
        <taxon>Bacteria</taxon>
        <taxon>Bacillati</taxon>
        <taxon>Bacillota</taxon>
        <taxon>Tissierellia</taxon>
        <taxon>Tissierellales</taxon>
        <taxon>Peptoniphilaceae</taxon>
        <taxon>Miniphocaeibacter</taxon>
    </lineage>
</organism>
<evidence type="ECO:0000313" key="2">
    <source>
        <dbReference type="Proteomes" id="UP000595814"/>
    </source>
</evidence>
<sequence>MKEGKAKALKKLKIVRGQMDGVIRMLEEDRYCVDISTQLLAIIGQIRKANTDILADHLKTCVTDAIKNDESDRDEKINEIVNIIDKYVK</sequence>
<dbReference type="Proteomes" id="UP000595814">
    <property type="component" value="Chromosome"/>
</dbReference>
<reference evidence="1 2" key="1">
    <citation type="journal article" date="2022" name="Int. J. Syst. Evol. Microbiol.">
        <title>Miniphocaeibacter halophilus sp. nov., an ammonium-tolerant acetate-producing bacterium isolated from a biogas system.</title>
        <authorList>
            <person name="Schnurer A."/>
            <person name="Singh A."/>
            <person name="Bi S."/>
            <person name="Qiao W."/>
            <person name="Westerholm M."/>
        </authorList>
    </citation>
    <scope>NUCLEOTIDE SEQUENCE [LARGE SCALE GENOMIC DNA]</scope>
    <source>
        <strain evidence="1 2">AMB_01</strain>
    </source>
</reference>